<feature type="transmembrane region" description="Helical" evidence="1">
    <location>
        <begin position="251"/>
        <end position="273"/>
    </location>
</feature>
<name>J3KZL6_ORYBR</name>
<dbReference type="HOGENOM" id="CLU_624669_0_0_1"/>
<keyword evidence="1" id="KW-0472">Membrane</keyword>
<feature type="transmembrane region" description="Helical" evidence="1">
    <location>
        <begin position="21"/>
        <end position="41"/>
    </location>
</feature>
<evidence type="ECO:0000256" key="1">
    <source>
        <dbReference type="SAM" id="Phobius"/>
    </source>
</evidence>
<keyword evidence="1" id="KW-0812">Transmembrane</keyword>
<feature type="transmembrane region" description="Helical" evidence="1">
    <location>
        <begin position="108"/>
        <end position="129"/>
    </location>
</feature>
<keyword evidence="3" id="KW-1185">Reference proteome</keyword>
<reference evidence="2" key="2">
    <citation type="submission" date="2013-04" db="UniProtKB">
        <authorList>
            <consortium name="EnsemblPlants"/>
        </authorList>
    </citation>
    <scope>IDENTIFICATION</scope>
</reference>
<dbReference type="EnsemblPlants" id="OB01G24220.1">
    <property type="protein sequence ID" value="OB01G24220.1"/>
    <property type="gene ID" value="OB01G24220"/>
</dbReference>
<feature type="transmembrane region" description="Helical" evidence="1">
    <location>
        <begin position="279"/>
        <end position="297"/>
    </location>
</feature>
<feature type="transmembrane region" description="Helical" evidence="1">
    <location>
        <begin position="333"/>
        <end position="350"/>
    </location>
</feature>
<accession>J3KZL6</accession>
<proteinExistence type="predicted"/>
<protein>
    <submittedName>
        <fullName evidence="2">Uncharacterized protein</fullName>
    </submittedName>
</protein>
<keyword evidence="1" id="KW-1133">Transmembrane helix</keyword>
<feature type="transmembrane region" description="Helical" evidence="1">
    <location>
        <begin position="370"/>
        <end position="389"/>
    </location>
</feature>
<sequence length="438" mass="48378">MPPGPLDLTKRSQYVTVDKQLLLYFKKSSSGIIFPMLLGFLPIAFCRGTRNPTIAFSFFALLCLVLNTAPLLFAGKLRRHKCTNRSENPEGGDQEVPKESDRRHIRGLCVAAFVSNIVLMVTAACLTAVLNISYLYLAAPVVLLIGAPYVYHIEHSLRNSMVWGVLQYEELQDDLKYFFDVSSEVTQAAFLGLPAMLFSQLRSTNCKLSVQVRAPEVLTMYTVLFGLFTMLVCLVPMGADFIKARERFVKVFIRCSSYVLLALIAVVATLAAMEILQGYVVLAFVFMLGACIWGLFWKECRTPRPSEKPSSSPSGGSETGSGRDAVVMRSRSLVWFGFCPAIFGVLMASYSRSVSDGGADISKLYKTCVFFMYVALISNLGRMLLVHEVHEDDGAQDKPSILLVSGVVNVCLMAVTVFLVVLMALLQPQQIQNTFVLA</sequence>
<organism evidence="2">
    <name type="scientific">Oryza brachyantha</name>
    <name type="common">malo sina</name>
    <dbReference type="NCBI Taxonomy" id="4533"/>
    <lineage>
        <taxon>Eukaryota</taxon>
        <taxon>Viridiplantae</taxon>
        <taxon>Streptophyta</taxon>
        <taxon>Embryophyta</taxon>
        <taxon>Tracheophyta</taxon>
        <taxon>Spermatophyta</taxon>
        <taxon>Magnoliopsida</taxon>
        <taxon>Liliopsida</taxon>
        <taxon>Poales</taxon>
        <taxon>Poaceae</taxon>
        <taxon>BOP clade</taxon>
        <taxon>Oryzoideae</taxon>
        <taxon>Oryzeae</taxon>
        <taxon>Oryzinae</taxon>
        <taxon>Oryza</taxon>
    </lineage>
</organism>
<dbReference type="OMA" id="FCPAIFG"/>
<dbReference type="Gramene" id="OB01G24220.1">
    <property type="protein sequence ID" value="OB01G24220.1"/>
    <property type="gene ID" value="OB01G24220"/>
</dbReference>
<dbReference type="AlphaFoldDB" id="J3KZL6"/>
<reference evidence="2" key="1">
    <citation type="journal article" date="2013" name="Nat. Commun.">
        <title>Whole-genome sequencing of Oryza brachyantha reveals mechanisms underlying Oryza genome evolution.</title>
        <authorList>
            <person name="Chen J."/>
            <person name="Huang Q."/>
            <person name="Gao D."/>
            <person name="Wang J."/>
            <person name="Lang Y."/>
            <person name="Liu T."/>
            <person name="Li B."/>
            <person name="Bai Z."/>
            <person name="Luis Goicoechea J."/>
            <person name="Liang C."/>
            <person name="Chen C."/>
            <person name="Zhang W."/>
            <person name="Sun S."/>
            <person name="Liao Y."/>
            <person name="Zhang X."/>
            <person name="Yang L."/>
            <person name="Song C."/>
            <person name="Wang M."/>
            <person name="Shi J."/>
            <person name="Liu G."/>
            <person name="Liu J."/>
            <person name="Zhou H."/>
            <person name="Zhou W."/>
            <person name="Yu Q."/>
            <person name="An N."/>
            <person name="Chen Y."/>
            <person name="Cai Q."/>
            <person name="Wang B."/>
            <person name="Liu B."/>
            <person name="Min J."/>
            <person name="Huang Y."/>
            <person name="Wu H."/>
            <person name="Li Z."/>
            <person name="Zhang Y."/>
            <person name="Yin Y."/>
            <person name="Song W."/>
            <person name="Jiang J."/>
            <person name="Jackson S.A."/>
            <person name="Wing R.A."/>
            <person name="Wang J."/>
            <person name="Chen M."/>
        </authorList>
    </citation>
    <scope>NUCLEOTIDE SEQUENCE [LARGE SCALE GENOMIC DNA]</scope>
    <source>
        <strain evidence="2">cv. IRGC 101232</strain>
    </source>
</reference>
<dbReference type="eggNOG" id="ENOG502R1GP">
    <property type="taxonomic scope" value="Eukaryota"/>
</dbReference>
<evidence type="ECO:0000313" key="3">
    <source>
        <dbReference type="Proteomes" id="UP000006038"/>
    </source>
</evidence>
<feature type="transmembrane region" description="Helical" evidence="1">
    <location>
        <begin position="401"/>
        <end position="426"/>
    </location>
</feature>
<evidence type="ECO:0000313" key="2">
    <source>
        <dbReference type="EnsemblPlants" id="OB01G24220.1"/>
    </source>
</evidence>
<dbReference type="Proteomes" id="UP000006038">
    <property type="component" value="Chromosome 1"/>
</dbReference>
<dbReference type="STRING" id="4533.J3KZL6"/>
<feature type="transmembrane region" description="Helical" evidence="1">
    <location>
        <begin position="53"/>
        <end position="75"/>
    </location>
</feature>
<feature type="transmembrane region" description="Helical" evidence="1">
    <location>
        <begin position="218"/>
        <end position="239"/>
    </location>
</feature>
<feature type="transmembrane region" description="Helical" evidence="1">
    <location>
        <begin position="135"/>
        <end position="151"/>
    </location>
</feature>